<dbReference type="Pfam" id="PF06114">
    <property type="entry name" value="Peptidase_M78"/>
    <property type="match status" value="1"/>
</dbReference>
<evidence type="ECO:0000313" key="2">
    <source>
        <dbReference type="EMBL" id="KRM89835.1"/>
    </source>
</evidence>
<accession>A0A0R2CN00</accession>
<evidence type="ECO:0000313" key="3">
    <source>
        <dbReference type="Proteomes" id="UP000051586"/>
    </source>
</evidence>
<dbReference type="InterPro" id="IPR010359">
    <property type="entry name" value="IrrE_HExxH"/>
</dbReference>
<gene>
    <name evidence="2" type="ORF">FC87_GL000318</name>
</gene>
<reference evidence="2 3" key="1">
    <citation type="journal article" date="2015" name="Genome Announc.">
        <title>Expanding the biotechnology potential of lactobacilli through comparative genomics of 213 strains and associated genera.</title>
        <authorList>
            <person name="Sun Z."/>
            <person name="Harris H.M."/>
            <person name="McCann A."/>
            <person name="Guo C."/>
            <person name="Argimon S."/>
            <person name="Zhang W."/>
            <person name="Yang X."/>
            <person name="Jeffery I.B."/>
            <person name="Cooney J.C."/>
            <person name="Kagawa T.F."/>
            <person name="Liu W."/>
            <person name="Song Y."/>
            <person name="Salvetti E."/>
            <person name="Wrobel A."/>
            <person name="Rasinkangas P."/>
            <person name="Parkhill J."/>
            <person name="Rea M.C."/>
            <person name="O'Sullivan O."/>
            <person name="Ritari J."/>
            <person name="Douillard F.P."/>
            <person name="Paul Ross R."/>
            <person name="Yang R."/>
            <person name="Briner A.E."/>
            <person name="Felis G.E."/>
            <person name="de Vos W.M."/>
            <person name="Barrangou R."/>
            <person name="Klaenhammer T.R."/>
            <person name="Caufield P.W."/>
            <person name="Cui Y."/>
            <person name="Zhang H."/>
            <person name="O'Toole P.W."/>
        </authorList>
    </citation>
    <scope>NUCLEOTIDE SEQUENCE [LARGE SCALE GENOMIC DNA]</scope>
    <source>
        <strain evidence="2 3">DSM 22689</strain>
    </source>
</reference>
<dbReference type="PATRIC" id="fig|1423745.4.peg.333"/>
<evidence type="ECO:0000259" key="1">
    <source>
        <dbReference type="Pfam" id="PF06114"/>
    </source>
</evidence>
<proteinExistence type="predicted"/>
<name>A0A0R2CN00_9LACO</name>
<dbReference type="STRING" id="1423745.GCA_001311215_01975"/>
<dbReference type="EMBL" id="AYZI01000012">
    <property type="protein sequence ID" value="KRM89835.1"/>
    <property type="molecule type" value="Genomic_DNA"/>
</dbReference>
<dbReference type="Proteomes" id="UP000051586">
    <property type="component" value="Unassembled WGS sequence"/>
</dbReference>
<dbReference type="AlphaFoldDB" id="A0A0R2CN00"/>
<sequence length="137" mass="15930">MQEIINSLFNYAFDHDIQVTYTDKLLAKTRSFADIPTRSIVINANEPNQRRLPLIIAHEISHVLQCDINDAKLNFSTALKPHYEQKANVNAIDLLIPFYVEEKELYQINVDEFMELFAIPSSWRDICITEMQKTNIS</sequence>
<feature type="domain" description="IrrE N-terminal-like" evidence="1">
    <location>
        <begin position="14"/>
        <end position="111"/>
    </location>
</feature>
<dbReference type="Gene3D" id="1.10.10.2910">
    <property type="match status" value="1"/>
</dbReference>
<organism evidence="2 3">
    <name type="scientific">Fructilactobacillus florum DSM 22689 = JCM 16035</name>
    <dbReference type="NCBI Taxonomy" id="1423745"/>
    <lineage>
        <taxon>Bacteria</taxon>
        <taxon>Bacillati</taxon>
        <taxon>Bacillota</taxon>
        <taxon>Bacilli</taxon>
        <taxon>Lactobacillales</taxon>
        <taxon>Lactobacillaceae</taxon>
        <taxon>Fructilactobacillus</taxon>
    </lineage>
</organism>
<comment type="caution">
    <text evidence="2">The sequence shown here is derived from an EMBL/GenBank/DDBJ whole genome shotgun (WGS) entry which is preliminary data.</text>
</comment>
<dbReference type="RefSeq" id="WP_009167031.1">
    <property type="nucleotide sequence ID" value="NZ_AYZI01000012.1"/>
</dbReference>
<protein>
    <recommendedName>
        <fullName evidence="1">IrrE N-terminal-like domain-containing protein</fullName>
    </recommendedName>
</protein>